<name>A0A4Q1KX09_9FLAO</name>
<evidence type="ECO:0000313" key="2">
    <source>
        <dbReference type="Proteomes" id="UP000289734"/>
    </source>
</evidence>
<dbReference type="AlphaFoldDB" id="A0A4Q1KX09"/>
<dbReference type="EMBL" id="SBKQ01000002">
    <property type="protein sequence ID" value="RXR34843.1"/>
    <property type="molecule type" value="Genomic_DNA"/>
</dbReference>
<proteinExistence type="predicted"/>
<evidence type="ECO:0000313" key="1">
    <source>
        <dbReference type="EMBL" id="RXR34843.1"/>
    </source>
</evidence>
<dbReference type="RefSeq" id="WP_129463250.1">
    <property type="nucleotide sequence ID" value="NZ_JACSXZ010000001.1"/>
</dbReference>
<sequence length="165" mass="19923">MNKIEEVMMELEKCFEHNFFYLKKDSITYAFSPRRILNDKKEKEIKEEKDIFDAVTTIKSFTEVYAFSLFDFLDDLKNVDAEINGEGDNFWFNDNKNYGIFRFDVRRIVIAKLVKSAEEYKKFADKLMAIEDKRIEEIRKSEEKYRDLKNWFVPKILTHLEDIVK</sequence>
<dbReference type="Proteomes" id="UP000289734">
    <property type="component" value="Unassembled WGS sequence"/>
</dbReference>
<organism evidence="1 2">
    <name type="scientific">Flavobacterium piscinae</name>
    <dbReference type="NCBI Taxonomy" id="2506424"/>
    <lineage>
        <taxon>Bacteria</taxon>
        <taxon>Pseudomonadati</taxon>
        <taxon>Bacteroidota</taxon>
        <taxon>Flavobacteriia</taxon>
        <taxon>Flavobacteriales</taxon>
        <taxon>Flavobacteriaceae</taxon>
        <taxon>Flavobacterium</taxon>
    </lineage>
</organism>
<comment type="caution">
    <text evidence="1">The sequence shown here is derived from an EMBL/GenBank/DDBJ whole genome shotgun (WGS) entry which is preliminary data.</text>
</comment>
<keyword evidence="2" id="KW-1185">Reference proteome</keyword>
<reference evidence="2" key="1">
    <citation type="submission" date="2019-01" db="EMBL/GenBank/DDBJ databases">
        <title>Cytophagaceae bacterium strain CAR-16.</title>
        <authorList>
            <person name="Chen W.-M."/>
        </authorList>
    </citation>
    <scope>NUCLEOTIDE SEQUENCE [LARGE SCALE GENOMIC DNA]</scope>
    <source>
        <strain evidence="2">ICH-30</strain>
    </source>
</reference>
<protein>
    <submittedName>
        <fullName evidence="1">Uncharacterized protein</fullName>
    </submittedName>
</protein>
<accession>A0A4Q1KX09</accession>
<gene>
    <name evidence="1" type="ORF">EQG68_02740</name>
</gene>